<dbReference type="InterPro" id="IPR043128">
    <property type="entry name" value="Rev_trsase/Diguanyl_cyclase"/>
</dbReference>
<dbReference type="EMBL" id="MHKE01000017">
    <property type="protein sequence ID" value="OGY82795.1"/>
    <property type="molecule type" value="Genomic_DNA"/>
</dbReference>
<evidence type="ECO:0000313" key="4">
    <source>
        <dbReference type="Proteomes" id="UP000179164"/>
    </source>
</evidence>
<dbReference type="GO" id="GO:0006281">
    <property type="term" value="P:DNA repair"/>
    <property type="evidence" value="ECO:0007669"/>
    <property type="project" value="InterPro"/>
</dbReference>
<dbReference type="InterPro" id="IPR036775">
    <property type="entry name" value="DNA_pol_Y-fam_lit_finger_sf"/>
</dbReference>
<dbReference type="InterPro" id="IPR022880">
    <property type="entry name" value="DNApol_IV"/>
</dbReference>
<proteinExistence type="inferred from homology"/>
<dbReference type="PANTHER" id="PTHR11076:SF34">
    <property type="entry name" value="PROTEIN UMUC"/>
    <property type="match status" value="1"/>
</dbReference>
<gene>
    <name evidence="3" type="ORF">A2898_04340</name>
</gene>
<dbReference type="InterPro" id="IPR050116">
    <property type="entry name" value="DNA_polymerase-Y"/>
</dbReference>
<dbReference type="InterPro" id="IPR001126">
    <property type="entry name" value="UmuC"/>
</dbReference>
<dbReference type="SUPFAM" id="SSF100879">
    <property type="entry name" value="Lesion bypass DNA polymerase (Y-family), little finger domain"/>
    <property type="match status" value="1"/>
</dbReference>
<sequence>MPAKRIIMHLDMNSYFASVEQQANPTLRGKPLGVVATMTPHGCILASSKEAKAVGIKTGCRADEAKFLYPDIILVEVDPSKYRSTTEKIFSIIRQYSDDIEPYSIDEAFINLTGYAQSFNDAVRIGREIKREIFGEAGEWLTNSMGIAPTRWLAKFGSDTCEKGGIVVLDHSNLSAYLKGRDLTEAWGIADRTAARLHLLGIRTLDELMMCEPHALKRLLGIRGHELWANVNGIELAPARLATPVEQPKSIGHSHVLRTRTTDRRFYQSVLMRLAERTGRDVRTRGLEAQGLFVSVGLREGGYYGKNVTLSRSLTGGDEIFRLGWRILERLIGSYTAQSFAIGVFRLRTLSHQGCFWAQPRKDAVYAAMDVLNDRFGEETVHWGTLHRLAPVHAPDRIGFRKTVSTSTPRSDLMLKTGTEQDLVLQDE</sequence>
<comment type="caution">
    <text evidence="3">The sequence shown here is derived from an EMBL/GenBank/DDBJ whole genome shotgun (WGS) entry which is preliminary data.</text>
</comment>
<name>A0A1G2B1E7_9BACT</name>
<dbReference type="GO" id="GO:0009432">
    <property type="term" value="P:SOS response"/>
    <property type="evidence" value="ECO:0007669"/>
    <property type="project" value="TreeGrafter"/>
</dbReference>
<dbReference type="InterPro" id="IPR017961">
    <property type="entry name" value="DNA_pol_Y-fam_little_finger"/>
</dbReference>
<feature type="domain" description="UmuC" evidence="2">
    <location>
        <begin position="7"/>
        <end position="190"/>
    </location>
</feature>
<dbReference type="Proteomes" id="UP000179164">
    <property type="component" value="Unassembled WGS sequence"/>
</dbReference>
<accession>A0A1G2B1E7</accession>
<reference evidence="3 4" key="1">
    <citation type="journal article" date="2016" name="Nat. Commun.">
        <title>Thousands of microbial genomes shed light on interconnected biogeochemical processes in an aquifer system.</title>
        <authorList>
            <person name="Anantharaman K."/>
            <person name="Brown C.T."/>
            <person name="Hug L.A."/>
            <person name="Sharon I."/>
            <person name="Castelle C.J."/>
            <person name="Probst A.J."/>
            <person name="Thomas B.C."/>
            <person name="Singh A."/>
            <person name="Wilkins M.J."/>
            <person name="Karaoz U."/>
            <person name="Brodie E.L."/>
            <person name="Williams K.H."/>
            <person name="Hubbard S.S."/>
            <person name="Banfield J.F."/>
        </authorList>
    </citation>
    <scope>NUCLEOTIDE SEQUENCE [LARGE SCALE GENOMIC DNA]</scope>
</reference>
<dbReference type="GO" id="GO:0042276">
    <property type="term" value="P:error-prone translesion synthesis"/>
    <property type="evidence" value="ECO:0007669"/>
    <property type="project" value="TreeGrafter"/>
</dbReference>
<dbReference type="STRING" id="1798543.A2898_04340"/>
<evidence type="ECO:0000259" key="2">
    <source>
        <dbReference type="PROSITE" id="PS50173"/>
    </source>
</evidence>
<dbReference type="GO" id="GO:0003887">
    <property type="term" value="F:DNA-directed DNA polymerase activity"/>
    <property type="evidence" value="ECO:0007669"/>
    <property type="project" value="InterPro"/>
</dbReference>
<evidence type="ECO:0000256" key="1">
    <source>
        <dbReference type="ARBA" id="ARBA00010945"/>
    </source>
</evidence>
<dbReference type="CDD" id="cd03586">
    <property type="entry name" value="PolY_Pol_IV_kappa"/>
    <property type="match status" value="1"/>
</dbReference>
<dbReference type="Gene3D" id="3.40.1170.60">
    <property type="match status" value="1"/>
</dbReference>
<dbReference type="Gene3D" id="3.30.1490.100">
    <property type="entry name" value="DNA polymerase, Y-family, little finger domain"/>
    <property type="match status" value="1"/>
</dbReference>
<dbReference type="PANTHER" id="PTHR11076">
    <property type="entry name" value="DNA REPAIR POLYMERASE UMUC / TRANSFERASE FAMILY MEMBER"/>
    <property type="match status" value="1"/>
</dbReference>
<dbReference type="SUPFAM" id="SSF56672">
    <property type="entry name" value="DNA/RNA polymerases"/>
    <property type="match status" value="1"/>
</dbReference>
<protein>
    <recommendedName>
        <fullName evidence="2">UmuC domain-containing protein</fullName>
    </recommendedName>
</protein>
<comment type="similarity">
    <text evidence="1">Belongs to the DNA polymerase type-Y family.</text>
</comment>
<dbReference type="GO" id="GO:0003684">
    <property type="term" value="F:damaged DNA binding"/>
    <property type="evidence" value="ECO:0007669"/>
    <property type="project" value="InterPro"/>
</dbReference>
<dbReference type="AlphaFoldDB" id="A0A1G2B1E7"/>
<dbReference type="Pfam" id="PF00817">
    <property type="entry name" value="IMS"/>
    <property type="match status" value="1"/>
</dbReference>
<dbReference type="Pfam" id="PF11799">
    <property type="entry name" value="IMS_C"/>
    <property type="match status" value="1"/>
</dbReference>
<dbReference type="GO" id="GO:0005829">
    <property type="term" value="C:cytosol"/>
    <property type="evidence" value="ECO:0007669"/>
    <property type="project" value="TreeGrafter"/>
</dbReference>
<dbReference type="Gene3D" id="1.10.150.20">
    <property type="entry name" value="5' to 3' exonuclease, C-terminal subdomain"/>
    <property type="match status" value="1"/>
</dbReference>
<dbReference type="PROSITE" id="PS50173">
    <property type="entry name" value="UMUC"/>
    <property type="match status" value="1"/>
</dbReference>
<dbReference type="InterPro" id="IPR043502">
    <property type="entry name" value="DNA/RNA_pol_sf"/>
</dbReference>
<dbReference type="Gene3D" id="3.30.70.270">
    <property type="match status" value="1"/>
</dbReference>
<organism evidence="3 4">
    <name type="scientific">Candidatus Kerfeldbacteria bacterium RIFCSPLOWO2_01_FULL_48_11</name>
    <dbReference type="NCBI Taxonomy" id="1798543"/>
    <lineage>
        <taxon>Bacteria</taxon>
        <taxon>Candidatus Kerfeldiibacteriota</taxon>
    </lineage>
</organism>
<evidence type="ECO:0000313" key="3">
    <source>
        <dbReference type="EMBL" id="OGY82795.1"/>
    </source>
</evidence>